<keyword evidence="3" id="KW-1185">Reference proteome</keyword>
<organism evidence="2 3">
    <name type="scientific">Gordoniibacillus kamchatkensis</name>
    <dbReference type="NCBI Taxonomy" id="1590651"/>
    <lineage>
        <taxon>Bacteria</taxon>
        <taxon>Bacillati</taxon>
        <taxon>Bacillota</taxon>
        <taxon>Bacilli</taxon>
        <taxon>Bacillales</taxon>
        <taxon>Paenibacillaceae</taxon>
        <taxon>Gordoniibacillus</taxon>
    </lineage>
</organism>
<sequence>MNESIAKTLLEQYVAGWKAAEIETVLSTLREDCIITECYGPIYRGRDKVQLWMEKWFGEGNRVLQWDIHSIVLGQDSAAFEWGFKCLWHGNESFFEGATIVRFRDARIQSLREYATTAQLYEWNGMWRE</sequence>
<accession>A0ABR5A6X0</accession>
<dbReference type="Proteomes" id="UP000031967">
    <property type="component" value="Unassembled WGS sequence"/>
</dbReference>
<feature type="domain" description="SnoaL-like" evidence="1">
    <location>
        <begin position="11"/>
        <end position="109"/>
    </location>
</feature>
<dbReference type="Gene3D" id="3.10.450.50">
    <property type="match status" value="1"/>
</dbReference>
<dbReference type="InterPro" id="IPR032710">
    <property type="entry name" value="NTF2-like_dom_sf"/>
</dbReference>
<dbReference type="EMBL" id="JXAK01000110">
    <property type="protein sequence ID" value="KIL36378.1"/>
    <property type="molecule type" value="Genomic_DNA"/>
</dbReference>
<gene>
    <name evidence="2" type="ORF">SD70_31660</name>
</gene>
<dbReference type="InterPro" id="IPR037401">
    <property type="entry name" value="SnoaL-like"/>
</dbReference>
<protein>
    <recommendedName>
        <fullName evidence="1">SnoaL-like domain-containing protein</fullName>
    </recommendedName>
</protein>
<dbReference type="RefSeq" id="WP_041052584.1">
    <property type="nucleotide sequence ID" value="NZ_JXAK01000110.1"/>
</dbReference>
<evidence type="ECO:0000313" key="3">
    <source>
        <dbReference type="Proteomes" id="UP000031967"/>
    </source>
</evidence>
<evidence type="ECO:0000313" key="2">
    <source>
        <dbReference type="EMBL" id="KIL36378.1"/>
    </source>
</evidence>
<evidence type="ECO:0000259" key="1">
    <source>
        <dbReference type="Pfam" id="PF12680"/>
    </source>
</evidence>
<reference evidence="2 3" key="1">
    <citation type="submission" date="2014-12" db="EMBL/GenBank/DDBJ databases">
        <title>Draft genome sequence of Paenibacillus kamchatkensis strain B-2647.</title>
        <authorList>
            <person name="Karlyshev A.V."/>
            <person name="Kudryashova E.B."/>
        </authorList>
    </citation>
    <scope>NUCLEOTIDE SEQUENCE [LARGE SCALE GENOMIC DNA]</scope>
    <source>
        <strain evidence="2 3">VKM B-2647</strain>
    </source>
</reference>
<dbReference type="Pfam" id="PF12680">
    <property type="entry name" value="SnoaL_2"/>
    <property type="match status" value="1"/>
</dbReference>
<name>A0ABR5A6X0_9BACL</name>
<proteinExistence type="predicted"/>
<dbReference type="SUPFAM" id="SSF54427">
    <property type="entry name" value="NTF2-like"/>
    <property type="match status" value="1"/>
</dbReference>
<comment type="caution">
    <text evidence="2">The sequence shown here is derived from an EMBL/GenBank/DDBJ whole genome shotgun (WGS) entry which is preliminary data.</text>
</comment>